<dbReference type="GeneID" id="36324964"/>
<dbReference type="AlphaFoldDB" id="A0A1X6MKG0"/>
<sequence length="56" mass="6194">MDALVDVFESIPATSASAPEPHEQFIEGCLPPQTDIPVDYEFQRDYGSTFQCCIIA</sequence>
<evidence type="ECO:0000313" key="2">
    <source>
        <dbReference type="Proteomes" id="UP000194127"/>
    </source>
</evidence>
<protein>
    <recommendedName>
        <fullName evidence="3">Pheromone</fullName>
    </recommendedName>
</protein>
<dbReference type="EMBL" id="KZ110612">
    <property type="protein sequence ID" value="OSX56672.1"/>
    <property type="molecule type" value="Genomic_DNA"/>
</dbReference>
<name>A0A1X6MKG0_9APHY</name>
<organism evidence="1 2">
    <name type="scientific">Postia placenta MAD-698-R-SB12</name>
    <dbReference type="NCBI Taxonomy" id="670580"/>
    <lineage>
        <taxon>Eukaryota</taxon>
        <taxon>Fungi</taxon>
        <taxon>Dikarya</taxon>
        <taxon>Basidiomycota</taxon>
        <taxon>Agaricomycotina</taxon>
        <taxon>Agaricomycetes</taxon>
        <taxon>Polyporales</taxon>
        <taxon>Adustoporiaceae</taxon>
        <taxon>Rhodonia</taxon>
    </lineage>
</organism>
<dbReference type="Proteomes" id="UP000194127">
    <property type="component" value="Unassembled WGS sequence"/>
</dbReference>
<reference evidence="1 2" key="1">
    <citation type="submission" date="2017-04" db="EMBL/GenBank/DDBJ databases">
        <title>Genome Sequence of the Model Brown-Rot Fungus Postia placenta SB12.</title>
        <authorList>
            <consortium name="DOE Joint Genome Institute"/>
            <person name="Gaskell J."/>
            <person name="Kersten P."/>
            <person name="Larrondo L.F."/>
            <person name="Canessa P."/>
            <person name="Martinez D."/>
            <person name="Hibbett D."/>
            <person name="Schmoll M."/>
            <person name="Kubicek C.P."/>
            <person name="Martinez A.T."/>
            <person name="Yadav J."/>
            <person name="Master E."/>
            <person name="Magnuson J.K."/>
            <person name="James T."/>
            <person name="Yaver D."/>
            <person name="Berka R."/>
            <person name="Labutti K."/>
            <person name="Lipzen A."/>
            <person name="Aerts A."/>
            <person name="Barry K."/>
            <person name="Henrissat B."/>
            <person name="Blanchette R."/>
            <person name="Grigoriev I."/>
            <person name="Cullen D."/>
        </authorList>
    </citation>
    <scope>NUCLEOTIDE SEQUENCE [LARGE SCALE GENOMIC DNA]</scope>
    <source>
        <strain evidence="1 2">MAD-698-R-SB12</strain>
    </source>
</reference>
<dbReference type="RefSeq" id="XP_024333466.1">
    <property type="nucleotide sequence ID" value="XM_024480014.1"/>
</dbReference>
<evidence type="ECO:0008006" key="3">
    <source>
        <dbReference type="Google" id="ProtNLM"/>
    </source>
</evidence>
<evidence type="ECO:0000313" key="1">
    <source>
        <dbReference type="EMBL" id="OSX56672.1"/>
    </source>
</evidence>
<keyword evidence="2" id="KW-1185">Reference proteome</keyword>
<accession>A0A1X6MKG0</accession>
<gene>
    <name evidence="1" type="ORF">POSPLADRAFT_1050573</name>
</gene>
<proteinExistence type="predicted"/>
<dbReference type="OrthoDB" id="10268683at2759"/>